<name>A0AAF3EGH7_9BILA</name>
<sequence>MPLLPPNIQGKIGCTQGDKKGSSVEKNDNGMARRRSDDDITPKIIGRNIETGEKVFEAQGQAYGIVKGERVEERNVERFEH</sequence>
<keyword evidence="2" id="KW-1185">Reference proteome</keyword>
<feature type="region of interest" description="Disordered" evidence="1">
    <location>
        <begin position="1"/>
        <end position="40"/>
    </location>
</feature>
<proteinExistence type="predicted"/>
<accession>A0AAF3EGH7</accession>
<organism evidence="2 3">
    <name type="scientific">Mesorhabditis belari</name>
    <dbReference type="NCBI Taxonomy" id="2138241"/>
    <lineage>
        <taxon>Eukaryota</taxon>
        <taxon>Metazoa</taxon>
        <taxon>Ecdysozoa</taxon>
        <taxon>Nematoda</taxon>
        <taxon>Chromadorea</taxon>
        <taxon>Rhabditida</taxon>
        <taxon>Rhabditina</taxon>
        <taxon>Rhabditomorpha</taxon>
        <taxon>Rhabditoidea</taxon>
        <taxon>Rhabditidae</taxon>
        <taxon>Mesorhabditinae</taxon>
        <taxon>Mesorhabditis</taxon>
    </lineage>
</organism>
<reference evidence="3" key="1">
    <citation type="submission" date="2024-02" db="UniProtKB">
        <authorList>
            <consortium name="WormBaseParasite"/>
        </authorList>
    </citation>
    <scope>IDENTIFICATION</scope>
</reference>
<protein>
    <submittedName>
        <fullName evidence="3">Uncharacterized protein</fullName>
    </submittedName>
</protein>
<dbReference type="Proteomes" id="UP000887575">
    <property type="component" value="Unassembled WGS sequence"/>
</dbReference>
<dbReference type="AlphaFoldDB" id="A0AAF3EGH7"/>
<feature type="compositionally biased region" description="Basic and acidic residues" evidence="1">
    <location>
        <begin position="17"/>
        <end position="28"/>
    </location>
</feature>
<evidence type="ECO:0000313" key="2">
    <source>
        <dbReference type="Proteomes" id="UP000887575"/>
    </source>
</evidence>
<dbReference type="WBParaSite" id="MBELARI_LOCUS13089">
    <property type="protein sequence ID" value="MBELARI_LOCUS13089"/>
    <property type="gene ID" value="MBELARI_LOCUS13089"/>
</dbReference>
<evidence type="ECO:0000256" key="1">
    <source>
        <dbReference type="SAM" id="MobiDB-lite"/>
    </source>
</evidence>
<evidence type="ECO:0000313" key="3">
    <source>
        <dbReference type="WBParaSite" id="MBELARI_LOCUS13089"/>
    </source>
</evidence>